<dbReference type="Pfam" id="PF24855">
    <property type="entry name" value="DUF7729"/>
    <property type="match status" value="1"/>
</dbReference>
<keyword evidence="1" id="KW-0732">Signal</keyword>
<protein>
    <recommendedName>
        <fullName evidence="2">DUF7729 domain-containing protein</fullName>
    </recommendedName>
</protein>
<dbReference type="RefSeq" id="XP_025362748.1">
    <property type="nucleotide sequence ID" value="XM_025506044.1"/>
</dbReference>
<dbReference type="STRING" id="1569628.A0A316US72"/>
<feature type="domain" description="DUF7729" evidence="2">
    <location>
        <begin position="42"/>
        <end position="163"/>
    </location>
</feature>
<dbReference type="OrthoDB" id="5588482at2759"/>
<dbReference type="AlphaFoldDB" id="A0A316US72"/>
<name>A0A316US72_9BASI</name>
<dbReference type="GeneID" id="37027867"/>
<dbReference type="EMBL" id="KZ819666">
    <property type="protein sequence ID" value="PWN28136.1"/>
    <property type="molecule type" value="Genomic_DNA"/>
</dbReference>
<evidence type="ECO:0000256" key="1">
    <source>
        <dbReference type="SAM" id="SignalP"/>
    </source>
</evidence>
<evidence type="ECO:0000313" key="3">
    <source>
        <dbReference type="EMBL" id="PWN28136.1"/>
    </source>
</evidence>
<evidence type="ECO:0000313" key="4">
    <source>
        <dbReference type="Proteomes" id="UP000245884"/>
    </source>
</evidence>
<organism evidence="3 4">
    <name type="scientific">Jaminaea rosea</name>
    <dbReference type="NCBI Taxonomy" id="1569628"/>
    <lineage>
        <taxon>Eukaryota</taxon>
        <taxon>Fungi</taxon>
        <taxon>Dikarya</taxon>
        <taxon>Basidiomycota</taxon>
        <taxon>Ustilaginomycotina</taxon>
        <taxon>Exobasidiomycetes</taxon>
        <taxon>Microstromatales</taxon>
        <taxon>Microstromatales incertae sedis</taxon>
        <taxon>Jaminaea</taxon>
    </lineage>
</organism>
<dbReference type="Proteomes" id="UP000245884">
    <property type="component" value="Unassembled WGS sequence"/>
</dbReference>
<dbReference type="InterPro" id="IPR056146">
    <property type="entry name" value="DUF7729"/>
</dbReference>
<proteinExistence type="predicted"/>
<feature type="chain" id="PRO_5016303387" description="DUF7729 domain-containing protein" evidence="1">
    <location>
        <begin position="27"/>
        <end position="325"/>
    </location>
</feature>
<keyword evidence="4" id="KW-1185">Reference proteome</keyword>
<gene>
    <name evidence="3" type="ORF">BDZ90DRAFT_231894</name>
</gene>
<evidence type="ECO:0000259" key="2">
    <source>
        <dbReference type="Pfam" id="PF24855"/>
    </source>
</evidence>
<sequence length="325" mass="33761">MLAFSPRSLAFGLAAALVAVSSAATAQTTTSSAVSGIPTGISSNCSSFLTKLNADSSIKACTAPLLSATTYYTNATKSSSAKNAASGALQESLSRLCGANTGCDSGLIRQYLSEFWSSCTPEIKSQTDGVLDVYDVLYLLNPFREAICSKDDDGNFCLTTVASTADGSKTKRSADELQEDFNEEEAEFFSQLQERLHRRQSDASDTAGSTVSNSSLPNIAFLFVQPNSDKSALCSACTQNILASYIKFETSIPYAIGLSNSKALAGQSALYKAGKEKCGGKWAPKINSIAGTTDFAKVAAAPQGVRASAAVMALVAGVAALVMAA</sequence>
<reference evidence="3 4" key="1">
    <citation type="journal article" date="2018" name="Mol. Biol. Evol.">
        <title>Broad Genomic Sampling Reveals a Smut Pathogenic Ancestry of the Fungal Clade Ustilaginomycotina.</title>
        <authorList>
            <person name="Kijpornyongpan T."/>
            <person name="Mondo S.J."/>
            <person name="Barry K."/>
            <person name="Sandor L."/>
            <person name="Lee J."/>
            <person name="Lipzen A."/>
            <person name="Pangilinan J."/>
            <person name="LaButti K."/>
            <person name="Hainaut M."/>
            <person name="Henrissat B."/>
            <person name="Grigoriev I.V."/>
            <person name="Spatafora J.W."/>
            <person name="Aime M.C."/>
        </authorList>
    </citation>
    <scope>NUCLEOTIDE SEQUENCE [LARGE SCALE GENOMIC DNA]</scope>
    <source>
        <strain evidence="3 4">MCA 5214</strain>
    </source>
</reference>
<accession>A0A316US72</accession>
<feature type="signal peptide" evidence="1">
    <location>
        <begin position="1"/>
        <end position="26"/>
    </location>
</feature>